<dbReference type="InterPro" id="IPR001647">
    <property type="entry name" value="HTH_TetR"/>
</dbReference>
<dbReference type="EMBL" id="BMCS01000001">
    <property type="protein sequence ID" value="GGF20865.1"/>
    <property type="molecule type" value="Genomic_DNA"/>
</dbReference>
<name>A0ABQ1UMD1_9NOCA</name>
<feature type="DNA-binding region" description="H-T-H motif" evidence="4">
    <location>
        <begin position="29"/>
        <end position="48"/>
    </location>
</feature>
<proteinExistence type="predicted"/>
<keyword evidence="3" id="KW-0804">Transcription</keyword>
<evidence type="ECO:0000259" key="5">
    <source>
        <dbReference type="PROSITE" id="PS50977"/>
    </source>
</evidence>
<dbReference type="PRINTS" id="PR00455">
    <property type="entry name" value="HTHTETR"/>
</dbReference>
<dbReference type="PANTHER" id="PTHR30055">
    <property type="entry name" value="HTH-TYPE TRANSCRIPTIONAL REGULATOR RUTR"/>
    <property type="match status" value="1"/>
</dbReference>
<organism evidence="6 7">
    <name type="scientific">Williamsia phyllosphaerae</name>
    <dbReference type="NCBI Taxonomy" id="885042"/>
    <lineage>
        <taxon>Bacteria</taxon>
        <taxon>Bacillati</taxon>
        <taxon>Actinomycetota</taxon>
        <taxon>Actinomycetes</taxon>
        <taxon>Mycobacteriales</taxon>
        <taxon>Nocardiaceae</taxon>
        <taxon>Williamsia</taxon>
    </lineage>
</organism>
<dbReference type="InterPro" id="IPR041347">
    <property type="entry name" value="MftR_C"/>
</dbReference>
<dbReference type="InterPro" id="IPR050109">
    <property type="entry name" value="HTH-type_TetR-like_transc_reg"/>
</dbReference>
<reference evidence="7" key="1">
    <citation type="journal article" date="2019" name="Int. J. Syst. Evol. Microbiol.">
        <title>The Global Catalogue of Microorganisms (GCM) 10K type strain sequencing project: providing services to taxonomists for standard genome sequencing and annotation.</title>
        <authorList>
            <consortium name="The Broad Institute Genomics Platform"/>
            <consortium name="The Broad Institute Genome Sequencing Center for Infectious Disease"/>
            <person name="Wu L."/>
            <person name="Ma J."/>
        </authorList>
    </citation>
    <scope>NUCLEOTIDE SEQUENCE [LARGE SCALE GENOMIC DNA]</scope>
    <source>
        <strain evidence="7">CCM 7855</strain>
    </source>
</reference>
<dbReference type="InterPro" id="IPR023772">
    <property type="entry name" value="DNA-bd_HTH_TetR-type_CS"/>
</dbReference>
<evidence type="ECO:0000313" key="6">
    <source>
        <dbReference type="EMBL" id="GGF20865.1"/>
    </source>
</evidence>
<keyword evidence="7" id="KW-1185">Reference proteome</keyword>
<evidence type="ECO:0000256" key="4">
    <source>
        <dbReference type="PROSITE-ProRule" id="PRU00335"/>
    </source>
</evidence>
<dbReference type="Proteomes" id="UP000632454">
    <property type="component" value="Unassembled WGS sequence"/>
</dbReference>
<dbReference type="PROSITE" id="PS01081">
    <property type="entry name" value="HTH_TETR_1"/>
    <property type="match status" value="1"/>
</dbReference>
<comment type="caution">
    <text evidence="6">The sequence shown here is derived from an EMBL/GenBank/DDBJ whole genome shotgun (WGS) entry which is preliminary data.</text>
</comment>
<protein>
    <submittedName>
        <fullName evidence="6">TetR family transcriptional regulator</fullName>
    </submittedName>
</protein>
<keyword evidence="2 4" id="KW-0238">DNA-binding</keyword>
<dbReference type="RefSeq" id="WP_188488530.1">
    <property type="nucleotide sequence ID" value="NZ_BMCS01000001.1"/>
</dbReference>
<dbReference type="SUPFAM" id="SSF46689">
    <property type="entry name" value="Homeodomain-like"/>
    <property type="match status" value="1"/>
</dbReference>
<dbReference type="Pfam" id="PF00440">
    <property type="entry name" value="TetR_N"/>
    <property type="match status" value="1"/>
</dbReference>
<evidence type="ECO:0000256" key="1">
    <source>
        <dbReference type="ARBA" id="ARBA00023015"/>
    </source>
</evidence>
<accession>A0ABQ1UMD1</accession>
<dbReference type="PROSITE" id="PS50977">
    <property type="entry name" value="HTH_TETR_2"/>
    <property type="match status" value="1"/>
</dbReference>
<evidence type="ECO:0000256" key="3">
    <source>
        <dbReference type="ARBA" id="ARBA00023163"/>
    </source>
</evidence>
<feature type="domain" description="HTH tetR-type" evidence="5">
    <location>
        <begin position="6"/>
        <end position="66"/>
    </location>
</feature>
<evidence type="ECO:0000313" key="7">
    <source>
        <dbReference type="Proteomes" id="UP000632454"/>
    </source>
</evidence>
<keyword evidence="1" id="KW-0805">Transcription regulation</keyword>
<dbReference type="InterPro" id="IPR009057">
    <property type="entry name" value="Homeodomain-like_sf"/>
</dbReference>
<sequence length="187" mass="20341">MPRSGQEARHRLQQAALELFAENGFDRTTTAEIAARAGVNDRTFFRHFPDKREVLFGGEAELRDLLVASVNSSAATDPVLDTLLTACLTTVEFHDSGRDFARPRHALVVATPELRERELSKMAALATAVAESLQQRGIPEARSRLAAQIGMAAFVCAVDSWYDDPSPGLAALLRLAFDDVASISSSR</sequence>
<gene>
    <name evidence="6" type="ORF">GCM10007298_16020</name>
</gene>
<dbReference type="Pfam" id="PF17754">
    <property type="entry name" value="TetR_C_14"/>
    <property type="match status" value="1"/>
</dbReference>
<dbReference type="PANTHER" id="PTHR30055:SF238">
    <property type="entry name" value="MYCOFACTOCIN BIOSYNTHESIS TRANSCRIPTIONAL REGULATOR MFTR-RELATED"/>
    <property type="match status" value="1"/>
</dbReference>
<evidence type="ECO:0000256" key="2">
    <source>
        <dbReference type="ARBA" id="ARBA00023125"/>
    </source>
</evidence>
<dbReference type="Gene3D" id="1.10.357.10">
    <property type="entry name" value="Tetracycline Repressor, domain 2"/>
    <property type="match status" value="1"/>
</dbReference>